<proteinExistence type="predicted"/>
<dbReference type="RefSeq" id="XP_053585686.1">
    <property type="nucleotide sequence ID" value="XM_053730914.1"/>
</dbReference>
<name>A0A6A5GV48_CAERE</name>
<accession>A0A6A5GV48</accession>
<feature type="compositionally biased region" description="Basic and acidic residues" evidence="1">
    <location>
        <begin position="85"/>
        <end position="100"/>
    </location>
</feature>
<comment type="caution">
    <text evidence="2">The sequence shown here is derived from an EMBL/GenBank/DDBJ whole genome shotgun (WGS) entry which is preliminary data.</text>
</comment>
<protein>
    <submittedName>
        <fullName evidence="2">Uncharacterized protein</fullName>
    </submittedName>
</protein>
<organism evidence="2 3">
    <name type="scientific">Caenorhabditis remanei</name>
    <name type="common">Caenorhabditis vulgaris</name>
    <dbReference type="NCBI Taxonomy" id="31234"/>
    <lineage>
        <taxon>Eukaryota</taxon>
        <taxon>Metazoa</taxon>
        <taxon>Ecdysozoa</taxon>
        <taxon>Nematoda</taxon>
        <taxon>Chromadorea</taxon>
        <taxon>Rhabditida</taxon>
        <taxon>Rhabditina</taxon>
        <taxon>Rhabditomorpha</taxon>
        <taxon>Rhabditoidea</taxon>
        <taxon>Rhabditidae</taxon>
        <taxon>Peloderinae</taxon>
        <taxon>Caenorhabditis</taxon>
    </lineage>
</organism>
<dbReference type="EMBL" id="WUAV01000004">
    <property type="protein sequence ID" value="KAF1759037.1"/>
    <property type="molecule type" value="Genomic_DNA"/>
</dbReference>
<reference evidence="2 3" key="1">
    <citation type="submission" date="2019-12" db="EMBL/GenBank/DDBJ databases">
        <title>Chromosome-level assembly of the Caenorhabditis remanei genome.</title>
        <authorList>
            <person name="Teterina A.A."/>
            <person name="Willis J.H."/>
            <person name="Phillips P.C."/>
        </authorList>
    </citation>
    <scope>NUCLEOTIDE SEQUENCE [LARGE SCALE GENOMIC DNA]</scope>
    <source>
        <strain evidence="2 3">PX506</strain>
        <tissue evidence="2">Whole organism</tissue>
    </source>
</reference>
<evidence type="ECO:0000313" key="2">
    <source>
        <dbReference type="EMBL" id="KAF1759037.1"/>
    </source>
</evidence>
<evidence type="ECO:0000256" key="1">
    <source>
        <dbReference type="SAM" id="MobiDB-lite"/>
    </source>
</evidence>
<dbReference type="AlphaFoldDB" id="A0A6A5GV48"/>
<dbReference type="Proteomes" id="UP000483820">
    <property type="component" value="Chromosome IV"/>
</dbReference>
<feature type="compositionally biased region" description="Polar residues" evidence="1">
    <location>
        <begin position="103"/>
        <end position="113"/>
    </location>
</feature>
<gene>
    <name evidence="2" type="ORF">GCK72_015497</name>
</gene>
<evidence type="ECO:0000313" key="3">
    <source>
        <dbReference type="Proteomes" id="UP000483820"/>
    </source>
</evidence>
<feature type="region of interest" description="Disordered" evidence="1">
    <location>
        <begin position="44"/>
        <end position="156"/>
    </location>
</feature>
<sequence>MSKLQVNDGGTTNVTFPVGESVQRHDNTILFFFIDGVKDERGRKQSQRLPAVQNEAHGNQAVPPPVADNATPEKNIRQQTGAEELDGKGNDTFPTERDFASHGTGSASLTNIIDRQKSQKRVAPATEDDTDDFDDSVKEERTIDPPSTKRKPELSTTSLSFNVQLIRFCFYNNLIQ</sequence>
<dbReference type="CTD" id="78776072"/>
<dbReference type="GeneID" id="78776072"/>
<dbReference type="KEGG" id="crq:GCK72_015497"/>